<dbReference type="AlphaFoldDB" id="A0A828SN22"/>
<reference evidence="2 3" key="1">
    <citation type="submission" date="2011-04" db="EMBL/GenBank/DDBJ databases">
        <authorList>
            <person name="Weinstock G."/>
            <person name="Sodergren E."/>
            <person name="Clifton S."/>
            <person name="Fulton L."/>
            <person name="Fulton B."/>
            <person name="Courtney L."/>
            <person name="Fronick C."/>
            <person name="Harrison M."/>
            <person name="Strong C."/>
            <person name="Farmer C."/>
            <person name="Delahaunty K."/>
            <person name="Markovic C."/>
            <person name="Hall O."/>
            <person name="Minx P."/>
            <person name="Tomlinson C."/>
            <person name="Mitreva M."/>
            <person name="Hou S."/>
            <person name="Chen J."/>
            <person name="Wollam A."/>
            <person name="Pepin K.H."/>
            <person name="Johnson M."/>
            <person name="Bhonagiri V."/>
            <person name="Zhang X."/>
            <person name="Suruliraj S."/>
            <person name="Warren W."/>
            <person name="Chinwalla A."/>
            <person name="Mardis E.R."/>
            <person name="Wilson R.K."/>
        </authorList>
    </citation>
    <scope>NUCLEOTIDE SEQUENCE [LARGE SCALE GENOMIC DNA]</scope>
    <source>
        <strain evidence="2 3">6014059</strain>
    </source>
</reference>
<sequence length="290" mass="31855">MNQLCKSKNKGWTMKNFKNKVAAITGAGSGIGQQLAILLAKQGCHLSLSDINEKGLEKTVELLKPYSNITVTTKKLDVSDREAVKQWAQETVQDHGCVNLIFNNAGVALGSTVEGATYEDLEWIVGINFWGVVYGTKEFLPFIKQTQDGHIINVSSLFGLTAQPTQSGYNATKFAVRGFTESLRQELDIEKCGVSSLCVHPGGIRTNIAKAAKMSDSLSSLGMDPTKSIQNFDKLLRTPPEEAARQILDAVLKNKRRLLIGSDAKILDAFQRLFPTGYQRASTIVTKWMK</sequence>
<dbReference type="GO" id="GO:0016616">
    <property type="term" value="F:oxidoreductase activity, acting on the CH-OH group of donors, NAD or NADP as acceptor"/>
    <property type="evidence" value="ECO:0007669"/>
    <property type="project" value="TreeGrafter"/>
</dbReference>
<comment type="caution">
    <text evidence="2">The sequence shown here is derived from an EMBL/GenBank/DDBJ whole genome shotgun (WGS) entry which is preliminary data.</text>
</comment>
<gene>
    <name evidence="2" type="ORF">HMPREF0022_00882</name>
</gene>
<dbReference type="PANTHER" id="PTHR24322:SF748">
    <property type="entry name" value="FI23927P1-RELATED"/>
    <property type="match status" value="1"/>
</dbReference>
<dbReference type="PROSITE" id="PS00061">
    <property type="entry name" value="ADH_SHORT"/>
    <property type="match status" value="1"/>
</dbReference>
<evidence type="ECO:0000313" key="3">
    <source>
        <dbReference type="Proteomes" id="UP000003204"/>
    </source>
</evidence>
<dbReference type="PRINTS" id="PR00080">
    <property type="entry name" value="SDRFAMILY"/>
</dbReference>
<dbReference type="GO" id="GO:0005811">
    <property type="term" value="C:lipid droplet"/>
    <property type="evidence" value="ECO:0007669"/>
    <property type="project" value="TreeGrafter"/>
</dbReference>
<protein>
    <submittedName>
        <fullName evidence="2">Oxidoreductase, short chain dehydrogenase/reductase family protein</fullName>
    </submittedName>
</protein>
<dbReference type="PANTHER" id="PTHR24322">
    <property type="entry name" value="PKSB"/>
    <property type="match status" value="1"/>
</dbReference>
<dbReference type="SUPFAM" id="SSF51735">
    <property type="entry name" value="NAD(P)-binding Rossmann-fold domains"/>
    <property type="match status" value="1"/>
</dbReference>
<dbReference type="PRINTS" id="PR00081">
    <property type="entry name" value="GDHRDH"/>
</dbReference>
<dbReference type="Pfam" id="PF00106">
    <property type="entry name" value="adh_short"/>
    <property type="match status" value="1"/>
</dbReference>
<comment type="similarity">
    <text evidence="1">Belongs to the short-chain dehydrogenases/reductases (SDR) family.</text>
</comment>
<dbReference type="EMBL" id="ACYS02000020">
    <property type="protein sequence ID" value="EGJ69259.1"/>
    <property type="molecule type" value="Genomic_DNA"/>
</dbReference>
<dbReference type="InterPro" id="IPR036291">
    <property type="entry name" value="NAD(P)-bd_dom_sf"/>
</dbReference>
<dbReference type="InterPro" id="IPR002347">
    <property type="entry name" value="SDR_fam"/>
</dbReference>
<dbReference type="InterPro" id="IPR020904">
    <property type="entry name" value="Sc_DH/Rdtase_CS"/>
</dbReference>
<accession>A0A828SN22</accession>
<evidence type="ECO:0000313" key="2">
    <source>
        <dbReference type="EMBL" id="EGJ69259.1"/>
    </source>
</evidence>
<evidence type="ECO:0000256" key="1">
    <source>
        <dbReference type="RuleBase" id="RU000363"/>
    </source>
</evidence>
<dbReference type="Proteomes" id="UP000003204">
    <property type="component" value="Unassembled WGS sequence"/>
</dbReference>
<organism evidence="2 3">
    <name type="scientific">Acinetobacter baumannii 6014059</name>
    <dbReference type="NCBI Taxonomy" id="525242"/>
    <lineage>
        <taxon>Bacteria</taxon>
        <taxon>Pseudomonadati</taxon>
        <taxon>Pseudomonadota</taxon>
        <taxon>Gammaproteobacteria</taxon>
        <taxon>Moraxellales</taxon>
        <taxon>Moraxellaceae</taxon>
        <taxon>Acinetobacter</taxon>
        <taxon>Acinetobacter calcoaceticus/baumannii complex</taxon>
    </lineage>
</organism>
<dbReference type="Gene3D" id="3.40.50.720">
    <property type="entry name" value="NAD(P)-binding Rossmann-like Domain"/>
    <property type="match status" value="1"/>
</dbReference>
<name>A0A828SN22_ACIBA</name>
<proteinExistence type="inferred from homology"/>